<dbReference type="Pfam" id="PF14226">
    <property type="entry name" value="DIOX_N"/>
    <property type="match status" value="1"/>
</dbReference>
<dbReference type="AlphaFoldDB" id="A0A4R6V1X2"/>
<dbReference type="Proteomes" id="UP000295281">
    <property type="component" value="Unassembled WGS sequence"/>
</dbReference>
<accession>A0A4R6V1X2</accession>
<dbReference type="OrthoDB" id="21825at2"/>
<organism evidence="9 10">
    <name type="scientific">Actinorugispora endophytica</name>
    <dbReference type="NCBI Taxonomy" id="1605990"/>
    <lineage>
        <taxon>Bacteria</taxon>
        <taxon>Bacillati</taxon>
        <taxon>Actinomycetota</taxon>
        <taxon>Actinomycetes</taxon>
        <taxon>Streptosporangiales</taxon>
        <taxon>Nocardiopsidaceae</taxon>
        <taxon>Actinorugispora</taxon>
    </lineage>
</organism>
<evidence type="ECO:0000256" key="1">
    <source>
        <dbReference type="ARBA" id="ARBA00004792"/>
    </source>
</evidence>
<dbReference type="Pfam" id="PF03171">
    <property type="entry name" value="2OG-FeII_Oxy"/>
    <property type="match status" value="1"/>
</dbReference>
<gene>
    <name evidence="9" type="ORF">EV190_10673</name>
</gene>
<feature type="domain" description="Non-haem dioxygenase N-terminal" evidence="8">
    <location>
        <begin position="14"/>
        <end position="130"/>
    </location>
</feature>
<dbReference type="PANTHER" id="PTHR10209:SF881">
    <property type="entry name" value="FI07970P-RELATED"/>
    <property type="match status" value="1"/>
</dbReference>
<keyword evidence="6" id="KW-0045">Antibiotic biosynthesis</keyword>
<dbReference type="InterPro" id="IPR044861">
    <property type="entry name" value="IPNS-like_FE2OG_OXY"/>
</dbReference>
<reference evidence="9 10" key="1">
    <citation type="submission" date="2019-03" db="EMBL/GenBank/DDBJ databases">
        <title>Genomic Encyclopedia of Type Strains, Phase IV (KMG-IV): sequencing the most valuable type-strain genomes for metagenomic binning, comparative biology and taxonomic classification.</title>
        <authorList>
            <person name="Goeker M."/>
        </authorList>
    </citation>
    <scope>NUCLEOTIDE SEQUENCE [LARGE SCALE GENOMIC DNA]</scope>
    <source>
        <strain evidence="9 10">DSM 46770</strain>
    </source>
</reference>
<keyword evidence="3" id="KW-0479">Metal-binding</keyword>
<proteinExistence type="inferred from homology"/>
<name>A0A4R6V1X2_9ACTN</name>
<keyword evidence="9" id="KW-0223">Dioxygenase</keyword>
<dbReference type="EMBL" id="SNYN01000006">
    <property type="protein sequence ID" value="TDQ52435.1"/>
    <property type="molecule type" value="Genomic_DNA"/>
</dbReference>
<dbReference type="GO" id="GO:0051213">
    <property type="term" value="F:dioxygenase activity"/>
    <property type="evidence" value="ECO:0007669"/>
    <property type="project" value="UniProtKB-KW"/>
</dbReference>
<evidence type="ECO:0000256" key="2">
    <source>
        <dbReference type="ARBA" id="ARBA00008056"/>
    </source>
</evidence>
<dbReference type="SUPFAM" id="SSF51197">
    <property type="entry name" value="Clavaminate synthase-like"/>
    <property type="match status" value="1"/>
</dbReference>
<keyword evidence="5" id="KW-0408">Iron</keyword>
<evidence type="ECO:0000256" key="5">
    <source>
        <dbReference type="ARBA" id="ARBA00023004"/>
    </source>
</evidence>
<comment type="caution">
    <text evidence="9">The sequence shown here is derived from an EMBL/GenBank/DDBJ whole genome shotgun (WGS) entry which is preliminary data.</text>
</comment>
<dbReference type="GO" id="GO:0046872">
    <property type="term" value="F:metal ion binding"/>
    <property type="evidence" value="ECO:0007669"/>
    <property type="project" value="UniProtKB-KW"/>
</dbReference>
<dbReference type="RefSeq" id="WP_133741336.1">
    <property type="nucleotide sequence ID" value="NZ_SNYN01000006.1"/>
</dbReference>
<keyword evidence="10" id="KW-1185">Reference proteome</keyword>
<keyword evidence="4" id="KW-0560">Oxidoreductase</keyword>
<evidence type="ECO:0000313" key="9">
    <source>
        <dbReference type="EMBL" id="TDQ52435.1"/>
    </source>
</evidence>
<feature type="domain" description="Isopenicillin N synthase-like Fe(2+) 2OG dioxygenase" evidence="7">
    <location>
        <begin position="187"/>
        <end position="254"/>
    </location>
</feature>
<dbReference type="InterPro" id="IPR026992">
    <property type="entry name" value="DIOX_N"/>
</dbReference>
<dbReference type="PANTHER" id="PTHR10209">
    <property type="entry name" value="OXIDOREDUCTASE, 2OG-FE II OXYGENASE FAMILY PROTEIN"/>
    <property type="match status" value="1"/>
</dbReference>
<evidence type="ECO:0000313" key="10">
    <source>
        <dbReference type="Proteomes" id="UP000295281"/>
    </source>
</evidence>
<evidence type="ECO:0000259" key="7">
    <source>
        <dbReference type="Pfam" id="PF03171"/>
    </source>
</evidence>
<comment type="pathway">
    <text evidence="1">Antibiotic biosynthesis.</text>
</comment>
<evidence type="ECO:0000256" key="6">
    <source>
        <dbReference type="ARBA" id="ARBA00023194"/>
    </source>
</evidence>
<evidence type="ECO:0000256" key="4">
    <source>
        <dbReference type="ARBA" id="ARBA00023002"/>
    </source>
</evidence>
<dbReference type="GO" id="GO:0017000">
    <property type="term" value="P:antibiotic biosynthetic process"/>
    <property type="evidence" value="ECO:0007669"/>
    <property type="project" value="UniProtKB-KW"/>
</dbReference>
<evidence type="ECO:0000256" key="3">
    <source>
        <dbReference type="ARBA" id="ARBA00022723"/>
    </source>
</evidence>
<sequence>MSRSTRATGRSLHVPVVDISRWEMGSARHRASITAHVDAAAGGTGFVQILGHGIPDPIAGGLSQAVDTFFAQEAEAKRAVGAPAAWIDRGYRSGPDGRPGPESFTVGTQAVDHRDLALPSARYPENVWPTGLPRFRHQVMAWFEAARNLARRLTRVFAVTLDLPEGFFHTYTGHSLDVLRMESAPASGPRTDAGILTIRWAAPVPGVQILDGGGRWCDVAAEPGALLVNVGDLLARWTNDRWVSAAHRVVPPTDGLGAPVRHRSAAFFHDGDFDALVTTLPTCVDERNPGRYAPVTVAGYLAERRGRDLTGPLGSA</sequence>
<dbReference type="InterPro" id="IPR027443">
    <property type="entry name" value="IPNS-like_sf"/>
</dbReference>
<comment type="similarity">
    <text evidence="2">Belongs to the iron/ascorbate-dependent oxidoreductase family.</text>
</comment>
<dbReference type="Gene3D" id="2.60.120.330">
    <property type="entry name" value="B-lactam Antibiotic, Isopenicillin N Synthase, Chain"/>
    <property type="match status" value="1"/>
</dbReference>
<protein>
    <submittedName>
        <fullName evidence="9">Isopenicillin N synthase-like dioxygenase</fullName>
    </submittedName>
</protein>
<evidence type="ECO:0000259" key="8">
    <source>
        <dbReference type="Pfam" id="PF14226"/>
    </source>
</evidence>